<dbReference type="Gene3D" id="1.10.10.10">
    <property type="entry name" value="Winged helix-like DNA-binding domain superfamily/Winged helix DNA-binding domain"/>
    <property type="match status" value="1"/>
</dbReference>
<dbReference type="Pfam" id="PF01035">
    <property type="entry name" value="DNA_binding_1"/>
    <property type="match status" value="1"/>
</dbReference>
<dbReference type="InterPro" id="IPR036388">
    <property type="entry name" value="WH-like_DNA-bd_sf"/>
</dbReference>
<keyword evidence="3" id="KW-0808">Transferase</keyword>
<dbReference type="InterPro" id="IPR052520">
    <property type="entry name" value="ATL_DNA_repair"/>
</dbReference>
<evidence type="ECO:0000256" key="4">
    <source>
        <dbReference type="ARBA" id="ARBA00022763"/>
    </source>
</evidence>
<evidence type="ECO:0000256" key="6">
    <source>
        <dbReference type="ARBA" id="ARBA00049348"/>
    </source>
</evidence>
<gene>
    <name evidence="8" type="ORF">IAC44_06180</name>
</gene>
<comment type="catalytic activity">
    <reaction evidence="1">
        <text>a 4-O-methyl-thymidine in DNA + L-cysteinyl-[protein] = a thymidine in DNA + S-methyl-L-cysteinyl-[protein]</text>
        <dbReference type="Rhea" id="RHEA:53428"/>
        <dbReference type="Rhea" id="RHEA-COMP:10131"/>
        <dbReference type="Rhea" id="RHEA-COMP:10132"/>
        <dbReference type="Rhea" id="RHEA-COMP:13555"/>
        <dbReference type="Rhea" id="RHEA-COMP:13556"/>
        <dbReference type="ChEBI" id="CHEBI:29950"/>
        <dbReference type="ChEBI" id="CHEBI:82612"/>
        <dbReference type="ChEBI" id="CHEBI:137386"/>
        <dbReference type="ChEBI" id="CHEBI:137387"/>
        <dbReference type="EC" id="2.1.1.63"/>
    </reaction>
</comment>
<evidence type="ECO:0000256" key="5">
    <source>
        <dbReference type="ARBA" id="ARBA00023204"/>
    </source>
</evidence>
<organism evidence="8 9">
    <name type="scientific">Candidatus Merdimorpha stercoravium</name>
    <dbReference type="NCBI Taxonomy" id="2840863"/>
    <lineage>
        <taxon>Bacteria</taxon>
        <taxon>Pseudomonadati</taxon>
        <taxon>Bacteroidota</taxon>
        <taxon>Flavobacteriia</taxon>
        <taxon>Flavobacteriales</taxon>
        <taxon>Candidatus Merdimorpha</taxon>
    </lineage>
</organism>
<dbReference type="InterPro" id="IPR001497">
    <property type="entry name" value="MethylDNA_cys_MeTrfase_AS"/>
</dbReference>
<evidence type="ECO:0000259" key="7">
    <source>
        <dbReference type="Pfam" id="PF01035"/>
    </source>
</evidence>
<reference evidence="8" key="1">
    <citation type="submission" date="2020-10" db="EMBL/GenBank/DDBJ databases">
        <authorList>
            <person name="Gilroy R."/>
        </authorList>
    </citation>
    <scope>NUCLEOTIDE SEQUENCE</scope>
    <source>
        <strain evidence="8">1383</strain>
    </source>
</reference>
<name>A0A9D1HAH9_9FLAO</name>
<dbReference type="GO" id="GO:0003908">
    <property type="term" value="F:methylated-DNA-[protein]-cysteine S-methyltransferase activity"/>
    <property type="evidence" value="ECO:0007669"/>
    <property type="project" value="UniProtKB-EC"/>
</dbReference>
<dbReference type="PANTHER" id="PTHR42942:SF1">
    <property type="entry name" value="ALKYLTRANSFERASE-LIKE PROTEIN 1"/>
    <property type="match status" value="1"/>
</dbReference>
<dbReference type="Proteomes" id="UP000824161">
    <property type="component" value="Unassembled WGS sequence"/>
</dbReference>
<dbReference type="EMBL" id="DVLY01000151">
    <property type="protein sequence ID" value="HIT98408.1"/>
    <property type="molecule type" value="Genomic_DNA"/>
</dbReference>
<sequence>MKRPFSPDTPPTRYDREDFRRQVYQMVRAIPRGRVLSYGGIARLIGHPSRARAVGTALKNAPEGIPCHRVVDSRGRIVPGWARQRELLEGEGVRFSDKVRVDMRRCAWDFDRE</sequence>
<accession>A0A9D1HAH9</accession>
<dbReference type="PANTHER" id="PTHR42942">
    <property type="entry name" value="6-O-METHYLGUANINE DNA METHYLTRANSFERASE"/>
    <property type="match status" value="1"/>
</dbReference>
<keyword evidence="2" id="KW-0489">Methyltransferase</keyword>
<dbReference type="PROSITE" id="PS00374">
    <property type="entry name" value="MGMT"/>
    <property type="match status" value="1"/>
</dbReference>
<dbReference type="InterPro" id="IPR014048">
    <property type="entry name" value="MethylDNA_cys_MeTrfase_DNA-bd"/>
</dbReference>
<comment type="caution">
    <text evidence="8">The sequence shown here is derived from an EMBL/GenBank/DDBJ whole genome shotgun (WGS) entry which is preliminary data.</text>
</comment>
<keyword evidence="5" id="KW-0234">DNA repair</keyword>
<evidence type="ECO:0000256" key="1">
    <source>
        <dbReference type="ARBA" id="ARBA00001286"/>
    </source>
</evidence>
<evidence type="ECO:0000256" key="3">
    <source>
        <dbReference type="ARBA" id="ARBA00022679"/>
    </source>
</evidence>
<dbReference type="AlphaFoldDB" id="A0A9D1HAH9"/>
<dbReference type="CDD" id="cd06445">
    <property type="entry name" value="ATase"/>
    <property type="match status" value="1"/>
</dbReference>
<dbReference type="GO" id="GO:0032259">
    <property type="term" value="P:methylation"/>
    <property type="evidence" value="ECO:0007669"/>
    <property type="project" value="UniProtKB-KW"/>
</dbReference>
<dbReference type="GO" id="GO:0006281">
    <property type="term" value="P:DNA repair"/>
    <property type="evidence" value="ECO:0007669"/>
    <property type="project" value="UniProtKB-KW"/>
</dbReference>
<feature type="domain" description="Methylated-DNA-[protein]-cysteine S-methyltransferase DNA binding" evidence="7">
    <location>
        <begin position="18"/>
        <end position="93"/>
    </location>
</feature>
<comment type="catalytic activity">
    <reaction evidence="6">
        <text>a 6-O-methyl-2'-deoxyguanosine in DNA + L-cysteinyl-[protein] = S-methyl-L-cysteinyl-[protein] + a 2'-deoxyguanosine in DNA</text>
        <dbReference type="Rhea" id="RHEA:24000"/>
        <dbReference type="Rhea" id="RHEA-COMP:10131"/>
        <dbReference type="Rhea" id="RHEA-COMP:10132"/>
        <dbReference type="Rhea" id="RHEA-COMP:11367"/>
        <dbReference type="Rhea" id="RHEA-COMP:11368"/>
        <dbReference type="ChEBI" id="CHEBI:29950"/>
        <dbReference type="ChEBI" id="CHEBI:82612"/>
        <dbReference type="ChEBI" id="CHEBI:85445"/>
        <dbReference type="ChEBI" id="CHEBI:85448"/>
        <dbReference type="EC" id="2.1.1.63"/>
    </reaction>
</comment>
<evidence type="ECO:0000256" key="2">
    <source>
        <dbReference type="ARBA" id="ARBA00022603"/>
    </source>
</evidence>
<protein>
    <submittedName>
        <fullName evidence="8">MGMT family protein</fullName>
    </submittedName>
</protein>
<dbReference type="SUPFAM" id="SSF46767">
    <property type="entry name" value="Methylated DNA-protein cysteine methyltransferase, C-terminal domain"/>
    <property type="match status" value="1"/>
</dbReference>
<evidence type="ECO:0000313" key="9">
    <source>
        <dbReference type="Proteomes" id="UP000824161"/>
    </source>
</evidence>
<dbReference type="NCBIfam" id="TIGR00589">
    <property type="entry name" value="ogt"/>
    <property type="match status" value="1"/>
</dbReference>
<dbReference type="InterPro" id="IPR036217">
    <property type="entry name" value="MethylDNA_cys_MeTrfase_DNAb"/>
</dbReference>
<proteinExistence type="predicted"/>
<keyword evidence="4" id="KW-0227">DNA damage</keyword>
<reference evidence="8" key="2">
    <citation type="journal article" date="2021" name="PeerJ">
        <title>Extensive microbial diversity within the chicken gut microbiome revealed by metagenomics and culture.</title>
        <authorList>
            <person name="Gilroy R."/>
            <person name="Ravi A."/>
            <person name="Getino M."/>
            <person name="Pursley I."/>
            <person name="Horton D.L."/>
            <person name="Alikhan N.F."/>
            <person name="Baker D."/>
            <person name="Gharbi K."/>
            <person name="Hall N."/>
            <person name="Watson M."/>
            <person name="Adriaenssens E.M."/>
            <person name="Foster-Nyarko E."/>
            <person name="Jarju S."/>
            <person name="Secka A."/>
            <person name="Antonio M."/>
            <person name="Oren A."/>
            <person name="Chaudhuri R.R."/>
            <person name="La Ragione R."/>
            <person name="Hildebrand F."/>
            <person name="Pallen M.J."/>
        </authorList>
    </citation>
    <scope>NUCLEOTIDE SEQUENCE</scope>
    <source>
        <strain evidence="8">1383</strain>
    </source>
</reference>
<evidence type="ECO:0000313" key="8">
    <source>
        <dbReference type="EMBL" id="HIT98408.1"/>
    </source>
</evidence>